<name>A0A5M8FGJ9_9GAMM</name>
<dbReference type="OrthoDB" id="5765973at2"/>
<dbReference type="Proteomes" id="UP000322981">
    <property type="component" value="Unassembled WGS sequence"/>
</dbReference>
<evidence type="ECO:0000313" key="2">
    <source>
        <dbReference type="Proteomes" id="UP000322981"/>
    </source>
</evidence>
<sequence>MIHRSVQFWYTRRGLRALCCLLLVLFWLSPVGALPLWQEEQQRLRVGLKLFPAVLDAQQELATKRRDDGMLEIAVVYRTSDQAARQAAAALEALDKVQDIPIAVSVLTVEQLQDNGARHIGAIFVASSGLEPELLRRLSEHHRVLVFSPFAGDVAAGAVAGIHVADRILPAINPAQAGRAGLNFKPFFLRVAHHAQ</sequence>
<comment type="caution">
    <text evidence="1">The sequence shown here is derived from an EMBL/GenBank/DDBJ whole genome shotgun (WGS) entry which is preliminary data.</text>
</comment>
<dbReference type="AlphaFoldDB" id="A0A5M8FGJ9"/>
<accession>A0A5M8FGJ9</accession>
<dbReference type="RefSeq" id="WP_150094107.1">
    <property type="nucleotide sequence ID" value="NZ_JBFUOH010000002.1"/>
</dbReference>
<evidence type="ECO:0008006" key="3">
    <source>
        <dbReference type="Google" id="ProtNLM"/>
    </source>
</evidence>
<protein>
    <recommendedName>
        <fullName evidence="3">YfiR family protein</fullName>
    </recommendedName>
</protein>
<proteinExistence type="predicted"/>
<organism evidence="1 2">
    <name type="scientific">Thiohalocapsa marina</name>
    <dbReference type="NCBI Taxonomy" id="424902"/>
    <lineage>
        <taxon>Bacteria</taxon>
        <taxon>Pseudomonadati</taxon>
        <taxon>Pseudomonadota</taxon>
        <taxon>Gammaproteobacteria</taxon>
        <taxon>Chromatiales</taxon>
        <taxon>Chromatiaceae</taxon>
        <taxon>Thiohalocapsa</taxon>
    </lineage>
</organism>
<dbReference type="EMBL" id="VWXX01000027">
    <property type="protein sequence ID" value="KAA6183847.1"/>
    <property type="molecule type" value="Genomic_DNA"/>
</dbReference>
<gene>
    <name evidence="1" type="ORF">F2Q65_14415</name>
</gene>
<keyword evidence="2" id="KW-1185">Reference proteome</keyword>
<reference evidence="1 2" key="1">
    <citation type="submission" date="2019-09" db="EMBL/GenBank/DDBJ databases">
        <title>Whole-genome sequence of the purple sulfur bacterium Thiohalocapsa marina DSM 19078.</title>
        <authorList>
            <person name="Kyndt J.A."/>
            <person name="Meyer T.E."/>
        </authorList>
    </citation>
    <scope>NUCLEOTIDE SEQUENCE [LARGE SCALE GENOMIC DNA]</scope>
    <source>
        <strain evidence="1 2">DSM 19078</strain>
    </source>
</reference>
<evidence type="ECO:0000313" key="1">
    <source>
        <dbReference type="EMBL" id="KAA6183847.1"/>
    </source>
</evidence>